<dbReference type="Proteomes" id="UP001595816">
    <property type="component" value="Unassembled WGS sequence"/>
</dbReference>
<evidence type="ECO:0000313" key="1">
    <source>
        <dbReference type="EMBL" id="MFC4133728.1"/>
    </source>
</evidence>
<comment type="caution">
    <text evidence="1">The sequence shown here is derived from an EMBL/GenBank/DDBJ whole genome shotgun (WGS) entry which is preliminary data.</text>
</comment>
<protein>
    <recommendedName>
        <fullName evidence="3">PIN domain-containing protein</fullName>
    </recommendedName>
</protein>
<sequence>MTVRAVLDTSAMLAYASVDQAIPVSEFVRSVMEENEAIGEDPDDVEAWAEISQVGIPTSTFIAAYSQSDAFGRNLLADLASDLAVAEELADTERSTFVFLPMAGVADILEASELERQWPGRGEAIHHALRLNAELATFDPPKKPVPRLQLTDLSMTWDD</sequence>
<gene>
    <name evidence="1" type="ORF">ACFOZ4_24215</name>
</gene>
<keyword evidence="2" id="KW-1185">Reference proteome</keyword>
<proteinExistence type="predicted"/>
<evidence type="ECO:0008006" key="3">
    <source>
        <dbReference type="Google" id="ProtNLM"/>
    </source>
</evidence>
<evidence type="ECO:0000313" key="2">
    <source>
        <dbReference type="Proteomes" id="UP001595816"/>
    </source>
</evidence>
<dbReference type="RefSeq" id="WP_253750483.1">
    <property type="nucleotide sequence ID" value="NZ_JAMZDZ010000001.1"/>
</dbReference>
<dbReference type="EMBL" id="JBHSAY010000013">
    <property type="protein sequence ID" value="MFC4133728.1"/>
    <property type="molecule type" value="Genomic_DNA"/>
</dbReference>
<reference evidence="2" key="1">
    <citation type="journal article" date="2019" name="Int. J. Syst. Evol. Microbiol.">
        <title>The Global Catalogue of Microorganisms (GCM) 10K type strain sequencing project: providing services to taxonomists for standard genome sequencing and annotation.</title>
        <authorList>
            <consortium name="The Broad Institute Genomics Platform"/>
            <consortium name="The Broad Institute Genome Sequencing Center for Infectious Disease"/>
            <person name="Wu L."/>
            <person name="Ma J."/>
        </authorList>
    </citation>
    <scope>NUCLEOTIDE SEQUENCE [LARGE SCALE GENOMIC DNA]</scope>
    <source>
        <strain evidence="2">CGMCC 4.7289</strain>
    </source>
</reference>
<name>A0ABV8LTR0_9ACTN</name>
<accession>A0ABV8LTR0</accession>
<organism evidence="1 2">
    <name type="scientific">Hamadaea flava</name>
    <dbReference type="NCBI Taxonomy" id="1742688"/>
    <lineage>
        <taxon>Bacteria</taxon>
        <taxon>Bacillati</taxon>
        <taxon>Actinomycetota</taxon>
        <taxon>Actinomycetes</taxon>
        <taxon>Micromonosporales</taxon>
        <taxon>Micromonosporaceae</taxon>
        <taxon>Hamadaea</taxon>
    </lineage>
</organism>